<sequence length="120" mass="13349">MTASCGNRQQQGAQHQVEGADTRRFGELVPTARTPHGQCEFARYSEYAMPINATATTGINGEWDGIANEKEDNKLQGRFLEEGSPGHIRKRTTSPRLLYTKRQVLLLSALVSSTLRLMND</sequence>
<feature type="compositionally biased region" description="Polar residues" evidence="1">
    <location>
        <begin position="1"/>
        <end position="14"/>
    </location>
</feature>
<dbReference type="EMBL" id="NHYE01005354">
    <property type="protein sequence ID" value="PPQ74248.1"/>
    <property type="molecule type" value="Genomic_DNA"/>
</dbReference>
<name>A0A409W6X5_9AGAR</name>
<accession>A0A409W6X5</accession>
<proteinExistence type="predicted"/>
<evidence type="ECO:0000313" key="2">
    <source>
        <dbReference type="EMBL" id="PPQ74248.1"/>
    </source>
</evidence>
<evidence type="ECO:0000313" key="3">
    <source>
        <dbReference type="Proteomes" id="UP000284706"/>
    </source>
</evidence>
<dbReference type="Proteomes" id="UP000284706">
    <property type="component" value="Unassembled WGS sequence"/>
</dbReference>
<dbReference type="InParanoid" id="A0A409W6X5"/>
<dbReference type="AlphaFoldDB" id="A0A409W6X5"/>
<gene>
    <name evidence="2" type="ORF">CVT26_004445</name>
</gene>
<evidence type="ECO:0000256" key="1">
    <source>
        <dbReference type="SAM" id="MobiDB-lite"/>
    </source>
</evidence>
<comment type="caution">
    <text evidence="2">The sequence shown here is derived from an EMBL/GenBank/DDBJ whole genome shotgun (WGS) entry which is preliminary data.</text>
</comment>
<protein>
    <submittedName>
        <fullName evidence="2">Uncharacterized protein</fullName>
    </submittedName>
</protein>
<organism evidence="2 3">
    <name type="scientific">Gymnopilus dilepis</name>
    <dbReference type="NCBI Taxonomy" id="231916"/>
    <lineage>
        <taxon>Eukaryota</taxon>
        <taxon>Fungi</taxon>
        <taxon>Dikarya</taxon>
        <taxon>Basidiomycota</taxon>
        <taxon>Agaricomycotina</taxon>
        <taxon>Agaricomycetes</taxon>
        <taxon>Agaricomycetidae</taxon>
        <taxon>Agaricales</taxon>
        <taxon>Agaricineae</taxon>
        <taxon>Hymenogastraceae</taxon>
        <taxon>Gymnopilus</taxon>
    </lineage>
</organism>
<reference evidence="2 3" key="1">
    <citation type="journal article" date="2018" name="Evol. Lett.">
        <title>Horizontal gene cluster transfer increased hallucinogenic mushroom diversity.</title>
        <authorList>
            <person name="Reynolds H.T."/>
            <person name="Vijayakumar V."/>
            <person name="Gluck-Thaler E."/>
            <person name="Korotkin H.B."/>
            <person name="Matheny P.B."/>
            <person name="Slot J.C."/>
        </authorList>
    </citation>
    <scope>NUCLEOTIDE SEQUENCE [LARGE SCALE GENOMIC DNA]</scope>
    <source>
        <strain evidence="2 3">SRW20</strain>
    </source>
</reference>
<feature type="region of interest" description="Disordered" evidence="1">
    <location>
        <begin position="1"/>
        <end position="23"/>
    </location>
</feature>
<keyword evidence="3" id="KW-1185">Reference proteome</keyword>